<feature type="domain" description="Reverse transcriptase Ty1/copia-type" evidence="1">
    <location>
        <begin position="1"/>
        <end position="57"/>
    </location>
</feature>
<dbReference type="InterPro" id="IPR013103">
    <property type="entry name" value="RVT_2"/>
</dbReference>
<dbReference type="EMBL" id="BQNB010015489">
    <property type="protein sequence ID" value="GJT40605.1"/>
    <property type="molecule type" value="Genomic_DNA"/>
</dbReference>
<keyword evidence="3" id="KW-1185">Reference proteome</keyword>
<evidence type="ECO:0000313" key="3">
    <source>
        <dbReference type="Proteomes" id="UP001151760"/>
    </source>
</evidence>
<protein>
    <submittedName>
        <fullName evidence="2">Ribonuclease H-like domain-containing protein</fullName>
    </submittedName>
</protein>
<name>A0ABQ5DN36_9ASTR</name>
<organism evidence="2 3">
    <name type="scientific">Tanacetum coccineum</name>
    <dbReference type="NCBI Taxonomy" id="301880"/>
    <lineage>
        <taxon>Eukaryota</taxon>
        <taxon>Viridiplantae</taxon>
        <taxon>Streptophyta</taxon>
        <taxon>Embryophyta</taxon>
        <taxon>Tracheophyta</taxon>
        <taxon>Spermatophyta</taxon>
        <taxon>Magnoliopsida</taxon>
        <taxon>eudicotyledons</taxon>
        <taxon>Gunneridae</taxon>
        <taxon>Pentapetalae</taxon>
        <taxon>asterids</taxon>
        <taxon>campanulids</taxon>
        <taxon>Asterales</taxon>
        <taxon>Asteraceae</taxon>
        <taxon>Asteroideae</taxon>
        <taxon>Anthemideae</taxon>
        <taxon>Anthemidinae</taxon>
        <taxon>Tanacetum</taxon>
    </lineage>
</organism>
<accession>A0ABQ5DN36</accession>
<proteinExistence type="predicted"/>
<reference evidence="2" key="1">
    <citation type="journal article" date="2022" name="Int. J. Mol. Sci.">
        <title>Draft Genome of Tanacetum Coccineum: Genomic Comparison of Closely Related Tanacetum-Family Plants.</title>
        <authorList>
            <person name="Yamashiro T."/>
            <person name="Shiraishi A."/>
            <person name="Nakayama K."/>
            <person name="Satake H."/>
        </authorList>
    </citation>
    <scope>NUCLEOTIDE SEQUENCE</scope>
</reference>
<evidence type="ECO:0000313" key="2">
    <source>
        <dbReference type="EMBL" id="GJT40605.1"/>
    </source>
</evidence>
<sequence>MMHKKFQMSSIGELIFFLVLQVNQKEDGIFISQDKYVTKILKKFGFTDVKTKSTPMETQKPFLKDEDGEEVDVHLYRSMIGVDPVLNKSLTL</sequence>
<gene>
    <name evidence="2" type="ORF">Tco_0940470</name>
</gene>
<comment type="caution">
    <text evidence="2">The sequence shown here is derived from an EMBL/GenBank/DDBJ whole genome shotgun (WGS) entry which is preliminary data.</text>
</comment>
<dbReference type="Proteomes" id="UP001151760">
    <property type="component" value="Unassembled WGS sequence"/>
</dbReference>
<evidence type="ECO:0000259" key="1">
    <source>
        <dbReference type="Pfam" id="PF07727"/>
    </source>
</evidence>
<dbReference type="Pfam" id="PF07727">
    <property type="entry name" value="RVT_2"/>
    <property type="match status" value="1"/>
</dbReference>
<reference evidence="2" key="2">
    <citation type="submission" date="2022-01" db="EMBL/GenBank/DDBJ databases">
        <authorList>
            <person name="Yamashiro T."/>
            <person name="Shiraishi A."/>
            <person name="Satake H."/>
            <person name="Nakayama K."/>
        </authorList>
    </citation>
    <scope>NUCLEOTIDE SEQUENCE</scope>
</reference>